<gene>
    <name evidence="1" type="ORF">APZ42_013372</name>
</gene>
<keyword evidence="2" id="KW-1185">Reference proteome</keyword>
<name>A0A162QY09_9CRUS</name>
<evidence type="ECO:0000313" key="1">
    <source>
        <dbReference type="EMBL" id="KZS20056.1"/>
    </source>
</evidence>
<dbReference type="Proteomes" id="UP000076858">
    <property type="component" value="Unassembled WGS sequence"/>
</dbReference>
<proteinExistence type="predicted"/>
<evidence type="ECO:0000313" key="2">
    <source>
        <dbReference type="Proteomes" id="UP000076858"/>
    </source>
</evidence>
<dbReference type="AlphaFoldDB" id="A0A162QY09"/>
<comment type="caution">
    <text evidence="1">The sequence shown here is derived from an EMBL/GenBank/DDBJ whole genome shotgun (WGS) entry which is preliminary data.</text>
</comment>
<dbReference type="EMBL" id="LRGB01000248">
    <property type="protein sequence ID" value="KZS20056.1"/>
    <property type="molecule type" value="Genomic_DNA"/>
</dbReference>
<sequence>MYDHFSNGKCSKKYRVFGFSLGGGKRHAMEVSFSSTGYRVERPSRKTKPKKNCFMEGKKWSATVTHGIQPATVPTVHYEGEEVSCWQREKTCN</sequence>
<accession>A0A162QY09</accession>
<reference evidence="1 2" key="1">
    <citation type="submission" date="2016-03" db="EMBL/GenBank/DDBJ databases">
        <title>EvidentialGene: Evidence-directed Construction of Genes on Genomes.</title>
        <authorList>
            <person name="Gilbert D.G."/>
            <person name="Choi J.-H."/>
            <person name="Mockaitis K."/>
            <person name="Colbourne J."/>
            <person name="Pfrender M."/>
        </authorList>
    </citation>
    <scope>NUCLEOTIDE SEQUENCE [LARGE SCALE GENOMIC DNA]</scope>
    <source>
        <strain evidence="1 2">Xinb3</strain>
        <tissue evidence="1">Complete organism</tissue>
    </source>
</reference>
<organism evidence="1 2">
    <name type="scientific">Daphnia magna</name>
    <dbReference type="NCBI Taxonomy" id="35525"/>
    <lineage>
        <taxon>Eukaryota</taxon>
        <taxon>Metazoa</taxon>
        <taxon>Ecdysozoa</taxon>
        <taxon>Arthropoda</taxon>
        <taxon>Crustacea</taxon>
        <taxon>Branchiopoda</taxon>
        <taxon>Diplostraca</taxon>
        <taxon>Cladocera</taxon>
        <taxon>Anomopoda</taxon>
        <taxon>Daphniidae</taxon>
        <taxon>Daphnia</taxon>
    </lineage>
</organism>
<protein>
    <submittedName>
        <fullName evidence="1">Uncharacterized protein</fullName>
    </submittedName>
</protein>